<dbReference type="SUPFAM" id="SSF52540">
    <property type="entry name" value="P-loop containing nucleoside triphosphate hydrolases"/>
    <property type="match status" value="1"/>
</dbReference>
<sequence length="247" mass="26796">MRIVMWSGPRNLSTAMMRSFGARADTDVVDEPFYAAYLAITGLDHPMRAEILAAGETDWRRVAARLSEAPPPGRLRYEKHMAHHMVPQIDLGWIAGAKVAFLIRDPREVAASYAAKREAFTLDDLGIDRQAELFAACTEMLGTAPPVVDAADIRRAPEPVLRALCAALGIGFDPAMLAWEPGPRETDGIWAPHWYAAVNRSTGFAPPPARPGPPASPEPEIAAMLAPAMESYRALSARALRGEETSA</sequence>
<dbReference type="EMBL" id="BSYI01000020">
    <property type="protein sequence ID" value="GMG83509.1"/>
    <property type="molecule type" value="Genomic_DNA"/>
</dbReference>
<comment type="caution">
    <text evidence="3">The sequence shown here is derived from an EMBL/GenBank/DDBJ whole genome shotgun (WGS) entry which is preliminary data.</text>
</comment>
<dbReference type="Gene3D" id="3.40.50.300">
    <property type="entry name" value="P-loop containing nucleotide triphosphate hydrolases"/>
    <property type="match status" value="1"/>
</dbReference>
<dbReference type="Proteomes" id="UP001239909">
    <property type="component" value="Unassembled WGS sequence"/>
</dbReference>
<name>A0ABQ6LJS9_9RHOB</name>
<dbReference type="PANTHER" id="PTHR42743:SF11">
    <property type="entry name" value="AMINODEOXYCHORISMATE LYASE"/>
    <property type="match status" value="1"/>
</dbReference>
<dbReference type="PANTHER" id="PTHR42743">
    <property type="entry name" value="AMINO-ACID AMINOTRANSFERASE"/>
    <property type="match status" value="1"/>
</dbReference>
<dbReference type="GO" id="GO:0008483">
    <property type="term" value="F:transaminase activity"/>
    <property type="evidence" value="ECO:0007669"/>
    <property type="project" value="UniProtKB-KW"/>
</dbReference>
<dbReference type="InterPro" id="IPR050571">
    <property type="entry name" value="Class-IV_PLP-Dep_Aminotrnsfr"/>
</dbReference>
<dbReference type="InterPro" id="IPR027417">
    <property type="entry name" value="P-loop_NTPase"/>
</dbReference>
<evidence type="ECO:0000256" key="1">
    <source>
        <dbReference type="ARBA" id="ARBA00009320"/>
    </source>
</evidence>
<protein>
    <submittedName>
        <fullName evidence="3">Branched chain amino acid aminotransferase</fullName>
    </submittedName>
</protein>
<keyword evidence="3" id="KW-0032">Aminotransferase</keyword>
<keyword evidence="2" id="KW-0028">Amino-acid biosynthesis</keyword>
<dbReference type="Pfam" id="PF19798">
    <property type="entry name" value="Sulfotransfer_5"/>
    <property type="match status" value="1"/>
</dbReference>
<keyword evidence="2" id="KW-0100">Branched-chain amino acid biosynthesis</keyword>
<evidence type="ECO:0000313" key="3">
    <source>
        <dbReference type="EMBL" id="GMG83509.1"/>
    </source>
</evidence>
<accession>A0ABQ6LJS9</accession>
<proteinExistence type="inferred from homology"/>
<gene>
    <name evidence="3" type="ORF">LNKW23_27220</name>
</gene>
<organism evidence="3 4">
    <name type="scientific">Paralimibaculum aggregatum</name>
    <dbReference type="NCBI Taxonomy" id="3036245"/>
    <lineage>
        <taxon>Bacteria</taxon>
        <taxon>Pseudomonadati</taxon>
        <taxon>Pseudomonadota</taxon>
        <taxon>Alphaproteobacteria</taxon>
        <taxon>Rhodobacterales</taxon>
        <taxon>Paracoccaceae</taxon>
        <taxon>Paralimibaculum</taxon>
    </lineage>
</organism>
<keyword evidence="4" id="KW-1185">Reference proteome</keyword>
<evidence type="ECO:0000256" key="2">
    <source>
        <dbReference type="ARBA" id="ARBA00023304"/>
    </source>
</evidence>
<evidence type="ECO:0000313" key="4">
    <source>
        <dbReference type="Proteomes" id="UP001239909"/>
    </source>
</evidence>
<comment type="similarity">
    <text evidence="1">Belongs to the class-IV pyridoxal-phosphate-dependent aminotransferase family.</text>
</comment>
<keyword evidence="3" id="KW-0808">Transferase</keyword>
<dbReference type="RefSeq" id="WP_285672304.1">
    <property type="nucleotide sequence ID" value="NZ_BSYI01000020.1"/>
</dbReference>
<reference evidence="3 4" key="1">
    <citation type="submission" date="2023-04" db="EMBL/GenBank/DDBJ databases">
        <title>Marinoamorphus aggregata gen. nov., sp. Nov., isolate from tissue of brittle star Ophioplocus japonicus.</title>
        <authorList>
            <person name="Kawano K."/>
            <person name="Sawayama S."/>
            <person name="Nakagawa S."/>
        </authorList>
    </citation>
    <scope>NUCLEOTIDE SEQUENCE [LARGE SCALE GENOMIC DNA]</scope>
    <source>
        <strain evidence="3 4">NKW23</strain>
    </source>
</reference>